<dbReference type="EMBL" id="RJVA01000012">
    <property type="protein sequence ID" value="ROQ92044.1"/>
    <property type="molecule type" value="Genomic_DNA"/>
</dbReference>
<keyword evidence="3" id="KW-1185">Reference proteome</keyword>
<dbReference type="Pfam" id="PF17820">
    <property type="entry name" value="PDZ_6"/>
    <property type="match status" value="1"/>
</dbReference>
<evidence type="ECO:0000259" key="1">
    <source>
        <dbReference type="PROSITE" id="PS50106"/>
    </source>
</evidence>
<name>A0A3N1ULD5_9BACT</name>
<dbReference type="SUPFAM" id="SSF159501">
    <property type="entry name" value="EreA/ChaN-like"/>
    <property type="match status" value="1"/>
</dbReference>
<dbReference type="AlphaFoldDB" id="A0A3N1ULD5"/>
<dbReference type="InterPro" id="IPR007314">
    <property type="entry name" value="Cofac_haem-bd_dom"/>
</dbReference>
<dbReference type="SUPFAM" id="SSF50156">
    <property type="entry name" value="PDZ domain-like"/>
    <property type="match status" value="1"/>
</dbReference>
<accession>A0A3N1ULD5</accession>
<dbReference type="PROSITE" id="PS50106">
    <property type="entry name" value="PDZ"/>
    <property type="match status" value="1"/>
</dbReference>
<dbReference type="InterPro" id="IPR041489">
    <property type="entry name" value="PDZ_6"/>
</dbReference>
<dbReference type="Proteomes" id="UP000276223">
    <property type="component" value="Unassembled WGS sequence"/>
</dbReference>
<reference evidence="2 3" key="1">
    <citation type="submission" date="2018-11" db="EMBL/GenBank/DDBJ databases">
        <title>Genomic Encyclopedia of Type Strains, Phase IV (KMG-IV): sequencing the most valuable type-strain genomes for metagenomic binning, comparative biology and taxonomic classification.</title>
        <authorList>
            <person name="Goeker M."/>
        </authorList>
    </citation>
    <scope>NUCLEOTIDE SEQUENCE [LARGE SCALE GENOMIC DNA]</scope>
    <source>
        <strain evidence="2 3">DSM 22027</strain>
    </source>
</reference>
<organism evidence="2 3">
    <name type="scientific">Desulfosoma caldarium</name>
    <dbReference type="NCBI Taxonomy" id="610254"/>
    <lineage>
        <taxon>Bacteria</taxon>
        <taxon>Pseudomonadati</taxon>
        <taxon>Thermodesulfobacteriota</taxon>
        <taxon>Syntrophobacteria</taxon>
        <taxon>Syntrophobacterales</taxon>
        <taxon>Syntrophobacteraceae</taxon>
        <taxon>Desulfosoma</taxon>
    </lineage>
</organism>
<proteinExistence type="predicted"/>
<dbReference type="InterPro" id="IPR036034">
    <property type="entry name" value="PDZ_sf"/>
</dbReference>
<evidence type="ECO:0000313" key="3">
    <source>
        <dbReference type="Proteomes" id="UP000276223"/>
    </source>
</evidence>
<gene>
    <name evidence="2" type="ORF">EDC27_1715</name>
</gene>
<evidence type="ECO:0000313" key="2">
    <source>
        <dbReference type="EMBL" id="ROQ92044.1"/>
    </source>
</evidence>
<comment type="caution">
    <text evidence="2">The sequence shown here is derived from an EMBL/GenBank/DDBJ whole genome shotgun (WGS) entry which is preliminary data.</text>
</comment>
<dbReference type="CDD" id="cd14727">
    <property type="entry name" value="ChanN-like"/>
    <property type="match status" value="1"/>
</dbReference>
<dbReference type="Pfam" id="PF04187">
    <property type="entry name" value="Cofac_haem_bdg"/>
    <property type="match status" value="1"/>
</dbReference>
<dbReference type="SMART" id="SM00228">
    <property type="entry name" value="PDZ"/>
    <property type="match status" value="1"/>
</dbReference>
<dbReference type="InterPro" id="IPR001478">
    <property type="entry name" value="PDZ"/>
</dbReference>
<protein>
    <submittedName>
        <fullName evidence="2">Putative iron-regulated protein</fullName>
    </submittedName>
</protein>
<sequence length="356" mass="40585">MEFKPAVNDIVDLHTGRKLDFNELLSELEKARVIYVGEVHSRQADHEVQRRIVEGLWRRGKKIGVGLEMLPRGTQREVDRWVQGELEETAFLEAVHWNEYWGFPFALYRPLFVFAREQRIPLRALNAPPAVVRKVSRQGLASLSDDERQDIARHFFTEDAAHRAFIEEEYKAHVPGGIRDLESFYEAQLVWDETMAESLAVWLVQNPLDHVVVLAGKGHVNQRFGIPERVRRRVEHRYAVVVPEAVNEGPERLTPAVGDFLVVTPEEKPFPGHGLRLGVRLERNTDGAGVRVLDVVPGSRAEQAGFRPGDRIVAVDGQPVSELNMLHQMVQQRVPELVFTLERDGRTVTATVRFEP</sequence>
<dbReference type="Gene3D" id="2.30.42.10">
    <property type="match status" value="1"/>
</dbReference>
<dbReference type="Gene3D" id="3.40.50.11550">
    <property type="match status" value="1"/>
</dbReference>
<feature type="domain" description="PDZ" evidence="1">
    <location>
        <begin position="274"/>
        <end position="325"/>
    </location>
</feature>